<evidence type="ECO:0000313" key="2">
    <source>
        <dbReference type="EMBL" id="PJK30959.1"/>
    </source>
</evidence>
<dbReference type="GO" id="GO:0017168">
    <property type="term" value="F:5-oxoprolinase (ATP-hydrolyzing) activity"/>
    <property type="evidence" value="ECO:0007669"/>
    <property type="project" value="TreeGrafter"/>
</dbReference>
<dbReference type="PANTHER" id="PTHR11365:SF23">
    <property type="entry name" value="HYPOTHETICAL 5-OXOPROLINASE (EUROFUNG)-RELATED"/>
    <property type="match status" value="1"/>
</dbReference>
<dbReference type="Proteomes" id="UP000229498">
    <property type="component" value="Unassembled WGS sequence"/>
</dbReference>
<dbReference type="RefSeq" id="WP_109792572.1">
    <property type="nucleotide sequence ID" value="NZ_PHIG01000011.1"/>
</dbReference>
<reference evidence="2 3" key="1">
    <citation type="submission" date="2017-11" db="EMBL/GenBank/DDBJ databases">
        <title>Draft genome sequence of Rhizobiales bacterium SY3-13.</title>
        <authorList>
            <person name="Sun C."/>
        </authorList>
    </citation>
    <scope>NUCLEOTIDE SEQUENCE [LARGE SCALE GENOMIC DNA]</scope>
    <source>
        <strain evidence="2 3">SY3-13</strain>
    </source>
</reference>
<organism evidence="2 3">
    <name type="scientific">Minwuia thermotolerans</name>
    <dbReference type="NCBI Taxonomy" id="2056226"/>
    <lineage>
        <taxon>Bacteria</taxon>
        <taxon>Pseudomonadati</taxon>
        <taxon>Pseudomonadota</taxon>
        <taxon>Alphaproteobacteria</taxon>
        <taxon>Minwuiales</taxon>
        <taxon>Minwuiaceae</taxon>
        <taxon>Minwuia</taxon>
    </lineage>
</organism>
<dbReference type="InterPro" id="IPR003692">
    <property type="entry name" value="Hydantoinase_B"/>
</dbReference>
<sequence length="586" mass="63240">MTEPLDPITLSVIQNGLQQVCDEMDMSFSRSAFSPVIAEANDRSDGIYAADNGELIAQGLMGLPVFVGTMQESTRNLIEFIRDGRALPPEDGDIYIVNDPYLGGTHLMDVRFAMPFYRDGEIFCWLSNTGHWPDIGGAVPGGFSANATAVEQEGLRLPPVKLFKRGEMDPEIYAIICSNIRIADQRIGDIRAQEAALLVGRARLNELLDRFGDETVKQAIAELKRRGARQMRARIAEIPEGVYRAEAFIDSDGVVDEPLVIKLTVEKRDGALRFSFAGSSPPCQGPMNSVIATTRSSVYLAMRHIFPDVPINAGAFEPLEIEDPEGTFLYARYPRPVSGCAAEVSQRIAEAVFAALVQALPDRVTAAPAGSSGNFALGGHDPARGRSYVMYQISGGGYGGNADHDGLTNGCSTIGISKTPPIEVMEQYYPVLYHEYGLREGSGGAGEKRGGFGLKYTVEVRRGEATASFVMDHGRFGPQGVLGGCDGMPNSVTVHRGGRSYVPEHLSKDQDIRVAAGDRIEVGTPGGGGYGDPFRRPAAKVLADIRLGYYTSDQARELFGVVLDPSGRDVDMAATARRRAHPQAAE</sequence>
<dbReference type="GO" id="GO:0005829">
    <property type="term" value="C:cytosol"/>
    <property type="evidence" value="ECO:0007669"/>
    <property type="project" value="TreeGrafter"/>
</dbReference>
<evidence type="ECO:0000313" key="3">
    <source>
        <dbReference type="Proteomes" id="UP000229498"/>
    </source>
</evidence>
<dbReference type="OrthoDB" id="9761586at2"/>
<dbReference type="PANTHER" id="PTHR11365">
    <property type="entry name" value="5-OXOPROLINASE RELATED"/>
    <property type="match status" value="1"/>
</dbReference>
<dbReference type="Pfam" id="PF02538">
    <property type="entry name" value="Hydantoinase_B"/>
    <property type="match status" value="1"/>
</dbReference>
<name>A0A2M9G5F7_9PROT</name>
<accession>A0A2M9G5F7</accession>
<gene>
    <name evidence="2" type="ORF">CVT23_03595</name>
</gene>
<dbReference type="GO" id="GO:0006749">
    <property type="term" value="P:glutathione metabolic process"/>
    <property type="evidence" value="ECO:0007669"/>
    <property type="project" value="TreeGrafter"/>
</dbReference>
<dbReference type="EMBL" id="PHIG01000011">
    <property type="protein sequence ID" value="PJK30959.1"/>
    <property type="molecule type" value="Genomic_DNA"/>
</dbReference>
<dbReference type="AlphaFoldDB" id="A0A2M9G5F7"/>
<comment type="caution">
    <text evidence="2">The sequence shown here is derived from an EMBL/GenBank/DDBJ whole genome shotgun (WGS) entry which is preliminary data.</text>
</comment>
<protein>
    <submittedName>
        <fullName evidence="2">Methylhydantoinase</fullName>
    </submittedName>
</protein>
<dbReference type="InterPro" id="IPR045079">
    <property type="entry name" value="Oxoprolinase-like"/>
</dbReference>
<proteinExistence type="predicted"/>
<feature type="domain" description="Hydantoinase B/oxoprolinase" evidence="1">
    <location>
        <begin position="6"/>
        <end position="533"/>
    </location>
</feature>
<keyword evidence="3" id="KW-1185">Reference proteome</keyword>
<evidence type="ECO:0000259" key="1">
    <source>
        <dbReference type="Pfam" id="PF02538"/>
    </source>
</evidence>